<dbReference type="RefSeq" id="WP_067850176.1">
    <property type="nucleotide sequence ID" value="NZ_JADPKZ010000046.1"/>
</dbReference>
<feature type="signal peptide" evidence="1">
    <location>
        <begin position="1"/>
        <end position="29"/>
    </location>
</feature>
<organism evidence="2 3">
    <name type="scientific">Alicyclobacillus mali</name>
    <name type="common">ex Roth et al. 2021</name>
    <dbReference type="NCBI Taxonomy" id="1123961"/>
    <lineage>
        <taxon>Bacteria</taxon>
        <taxon>Bacillati</taxon>
        <taxon>Bacillota</taxon>
        <taxon>Bacilli</taxon>
        <taxon>Bacillales</taxon>
        <taxon>Alicyclobacillaceae</taxon>
        <taxon>Alicyclobacillus</taxon>
    </lineage>
</organism>
<protein>
    <recommendedName>
        <fullName evidence="4">Lipoprotein</fullName>
    </recommendedName>
</protein>
<dbReference type="EMBL" id="JADPKZ010000046">
    <property type="protein sequence ID" value="MBF8378642.1"/>
    <property type="molecule type" value="Genomic_DNA"/>
</dbReference>
<keyword evidence="3" id="KW-1185">Reference proteome</keyword>
<comment type="caution">
    <text evidence="2">The sequence shown here is derived from an EMBL/GenBank/DDBJ whole genome shotgun (WGS) entry which is preliminary data.</text>
</comment>
<evidence type="ECO:0000313" key="3">
    <source>
        <dbReference type="Proteomes" id="UP000642910"/>
    </source>
</evidence>
<evidence type="ECO:0000313" key="2">
    <source>
        <dbReference type="EMBL" id="MBF8378642.1"/>
    </source>
</evidence>
<dbReference type="PROSITE" id="PS51257">
    <property type="entry name" value="PROKAR_LIPOPROTEIN"/>
    <property type="match status" value="1"/>
</dbReference>
<proteinExistence type="predicted"/>
<evidence type="ECO:0008006" key="4">
    <source>
        <dbReference type="Google" id="ProtNLM"/>
    </source>
</evidence>
<feature type="chain" id="PRO_5045204299" description="Lipoprotein" evidence="1">
    <location>
        <begin position="30"/>
        <end position="319"/>
    </location>
</feature>
<evidence type="ECO:0000256" key="1">
    <source>
        <dbReference type="SAM" id="SignalP"/>
    </source>
</evidence>
<name>A0ABS0F5Q7_9BACL</name>
<reference evidence="2 3" key="1">
    <citation type="submission" date="2020-11" db="EMBL/GenBank/DDBJ databases">
        <title>Genomic insight of Alicyclobacillus mali FL 18 reveals a new arsenic-resistant strain, with potential in environmental biotechnology.</title>
        <authorList>
            <person name="Fiorentino G."/>
            <person name="Gallo G."/>
            <person name="Aulitto M."/>
        </authorList>
    </citation>
    <scope>NUCLEOTIDE SEQUENCE [LARGE SCALE GENOMIC DNA]</scope>
    <source>
        <strain evidence="2 3">FL 18</strain>
    </source>
</reference>
<keyword evidence="1" id="KW-0732">Signal</keyword>
<accession>A0ABS0F5Q7</accession>
<sequence length="319" mass="36018">MKRIRRWKERAAVLLAVCGALLITTGCGSQPAYENSVVIPKPSNDDEHVIEDPVDQRFVLYDEKKKAAVTWTNVPNEFVYNFSTPSDVYTIGNSLTNHFSIVRLANGTVKTLYVLPDQAHEAVFPLATNGRMTFFLLVHYRDDGTEVWRHIVRWDDDSKALLPFEYVDGAIEQGALVGRDLYYTVIRPDRSVWLYRVDGTRLNARPVLVSTRWAEGPLLACQGDLLTVRGHRLVYGSRLFPEGEVNLVTPNGILVQFDEDENALTTRADVYELRDGRRIGGAIDVEGVQWIQNGIRLDCKGHIETVFWSESGKSGAIHR</sequence>
<gene>
    <name evidence="2" type="ORF">IW967_12330</name>
</gene>
<dbReference type="Proteomes" id="UP000642910">
    <property type="component" value="Unassembled WGS sequence"/>
</dbReference>